<dbReference type="EMBL" id="JAGIYQ010000006">
    <property type="protein sequence ID" value="MBP0725796.1"/>
    <property type="molecule type" value="Genomic_DNA"/>
</dbReference>
<keyword evidence="2" id="KW-1185">Reference proteome</keyword>
<proteinExistence type="predicted"/>
<name>A0A940NND0_9BACI</name>
<gene>
    <name evidence="1" type="ORF">J5Y03_11500</name>
</gene>
<dbReference type="Proteomes" id="UP000682134">
    <property type="component" value="Unassembled WGS sequence"/>
</dbReference>
<sequence>MKLFCKVAKKITVNNFIFHCIINEIPSNDSVSFKVYSSKTSFFEVHFTWEGSSHFNLHRPQNCASIIKYAIEHGWGFRQDKKTMKIEQGDFLIDKIGLCV</sequence>
<reference evidence="1" key="1">
    <citation type="submission" date="2021-04" db="EMBL/GenBank/DDBJ databases">
        <title>Genome seq and assembly of Bacillus sp.</title>
        <authorList>
            <person name="Chhetri G."/>
        </authorList>
    </citation>
    <scope>NUCLEOTIDE SEQUENCE</scope>
    <source>
        <strain evidence="1">RG28</strain>
    </source>
</reference>
<dbReference type="AlphaFoldDB" id="A0A940NND0"/>
<evidence type="ECO:0000313" key="1">
    <source>
        <dbReference type="EMBL" id="MBP0725796.1"/>
    </source>
</evidence>
<accession>A0A940NND0</accession>
<protein>
    <submittedName>
        <fullName evidence="1">Uncharacterized protein</fullName>
    </submittedName>
</protein>
<dbReference type="RefSeq" id="WP_209405725.1">
    <property type="nucleotide sequence ID" value="NZ_JAGIYQ010000006.1"/>
</dbReference>
<comment type="caution">
    <text evidence="1">The sequence shown here is derived from an EMBL/GenBank/DDBJ whole genome shotgun (WGS) entry which is preliminary data.</text>
</comment>
<evidence type="ECO:0000313" key="2">
    <source>
        <dbReference type="Proteomes" id="UP000682134"/>
    </source>
</evidence>
<organism evidence="1 2">
    <name type="scientific">Gottfriedia endophytica</name>
    <dbReference type="NCBI Taxonomy" id="2820819"/>
    <lineage>
        <taxon>Bacteria</taxon>
        <taxon>Bacillati</taxon>
        <taxon>Bacillota</taxon>
        <taxon>Bacilli</taxon>
        <taxon>Bacillales</taxon>
        <taxon>Bacillaceae</taxon>
        <taxon>Gottfriedia</taxon>
    </lineage>
</organism>